<dbReference type="RefSeq" id="WP_162412297.1">
    <property type="nucleotide sequence ID" value="NZ_JAHQXE010000001.1"/>
</dbReference>
<sequence>MYGAVVVFVVALAVRLGYLSRILQGSLRTPPDTGSYLQACEVLFTDPLVIHEQTKGLTYLGFTLPFCSVRYLSGGSGVAWAVVQVFLSTVTAVLVYYAGVRVVNVVAGFVAGISFGLLFEALRFVVYMLSETVFILALVLSLYAIIRYKDRPSKWNLLLLLGSFTWLITSRPFGFPIVAGWLAFDLFPRDSGYRIGFLPQKAAIAGVIGVPIVVQLFTDVARKLRQVEDSWKDGWIYWHGRWDSPLASYDYTPRAADSLLEFFIVNLDHVLVMMFMRLFVFFIPLVPRLERGAIIYTVGNAVILIPLLIGSLLGIVRALRERPIVFSLFATPILVVVGITMVTFVSSSWRYRAPLAPFFALLTGYFVATNPQISRVTEKLSDSFGAK</sequence>
<keyword evidence="1" id="KW-0472">Membrane</keyword>
<feature type="transmembrane region" description="Helical" evidence="1">
    <location>
        <begin position="202"/>
        <end position="221"/>
    </location>
</feature>
<evidence type="ECO:0000313" key="2">
    <source>
        <dbReference type="EMBL" id="MBV0900401.1"/>
    </source>
</evidence>
<feature type="transmembrane region" description="Helical" evidence="1">
    <location>
        <begin position="323"/>
        <end position="345"/>
    </location>
</feature>
<keyword evidence="3" id="KW-1185">Reference proteome</keyword>
<feature type="transmembrane region" description="Helical" evidence="1">
    <location>
        <begin position="102"/>
        <end position="119"/>
    </location>
</feature>
<feature type="transmembrane region" description="Helical" evidence="1">
    <location>
        <begin position="351"/>
        <end position="368"/>
    </location>
</feature>
<dbReference type="AlphaFoldDB" id="A0AA41KG76"/>
<feature type="transmembrane region" description="Helical" evidence="1">
    <location>
        <begin position="125"/>
        <end position="146"/>
    </location>
</feature>
<gene>
    <name evidence="2" type="ORF">KTS37_01245</name>
</gene>
<feature type="transmembrane region" description="Helical" evidence="1">
    <location>
        <begin position="158"/>
        <end position="182"/>
    </location>
</feature>
<protein>
    <submittedName>
        <fullName evidence="2">Uncharacterized protein</fullName>
    </submittedName>
</protein>
<evidence type="ECO:0000256" key="1">
    <source>
        <dbReference type="SAM" id="Phobius"/>
    </source>
</evidence>
<proteinExistence type="predicted"/>
<comment type="caution">
    <text evidence="2">The sequence shown here is derived from an EMBL/GenBank/DDBJ whole genome shotgun (WGS) entry which is preliminary data.</text>
</comment>
<keyword evidence="1" id="KW-0812">Transmembrane</keyword>
<dbReference type="Proteomes" id="UP001166304">
    <property type="component" value="Unassembled WGS sequence"/>
</dbReference>
<evidence type="ECO:0000313" key="3">
    <source>
        <dbReference type="Proteomes" id="UP001166304"/>
    </source>
</evidence>
<organism evidence="2 3">
    <name type="scientific">Haloarcula salina</name>
    <dbReference type="NCBI Taxonomy" id="1429914"/>
    <lineage>
        <taxon>Archaea</taxon>
        <taxon>Methanobacteriati</taxon>
        <taxon>Methanobacteriota</taxon>
        <taxon>Stenosarchaea group</taxon>
        <taxon>Halobacteria</taxon>
        <taxon>Halobacteriales</taxon>
        <taxon>Haloarculaceae</taxon>
        <taxon>Haloarcula</taxon>
    </lineage>
</organism>
<reference evidence="2" key="1">
    <citation type="submission" date="2021-06" db="EMBL/GenBank/DDBJ databases">
        <title>New haloarchaea isolates fom saline soil.</title>
        <authorList>
            <person name="Duran-Viseras A."/>
            <person name="Sanchez-Porro C.S."/>
            <person name="Ventosa A."/>
        </authorList>
    </citation>
    <scope>NUCLEOTIDE SEQUENCE</scope>
    <source>
        <strain evidence="2">JCM 18369</strain>
    </source>
</reference>
<feature type="transmembrane region" description="Helical" evidence="1">
    <location>
        <begin position="293"/>
        <end position="316"/>
    </location>
</feature>
<dbReference type="EMBL" id="JAHQXE010000001">
    <property type="protein sequence ID" value="MBV0900401.1"/>
    <property type="molecule type" value="Genomic_DNA"/>
</dbReference>
<accession>A0AA41KG76</accession>
<feature type="transmembrane region" description="Helical" evidence="1">
    <location>
        <begin position="263"/>
        <end position="287"/>
    </location>
</feature>
<name>A0AA41KG76_9EURY</name>
<keyword evidence="1" id="KW-1133">Transmembrane helix</keyword>
<feature type="transmembrane region" description="Helical" evidence="1">
    <location>
        <begin position="78"/>
        <end position="97"/>
    </location>
</feature>